<feature type="region of interest" description="Disordered" evidence="2">
    <location>
        <begin position="334"/>
        <end position="382"/>
    </location>
</feature>
<dbReference type="InterPro" id="IPR029052">
    <property type="entry name" value="Metallo-depent_PP-like"/>
</dbReference>
<reference evidence="4 5" key="1">
    <citation type="journal article" date="2015" name="Genome Biol.">
        <title>Comparative genomics of Steinernema reveals deeply conserved gene regulatory networks.</title>
        <authorList>
            <person name="Dillman A.R."/>
            <person name="Macchietto M."/>
            <person name="Porter C.F."/>
            <person name="Rogers A."/>
            <person name="Williams B."/>
            <person name="Antoshechkin I."/>
            <person name="Lee M.M."/>
            <person name="Goodwin Z."/>
            <person name="Lu X."/>
            <person name="Lewis E.E."/>
            <person name="Goodrich-Blair H."/>
            <person name="Stock S.P."/>
            <person name="Adams B.J."/>
            <person name="Sternberg P.W."/>
            <person name="Mortazavi A."/>
        </authorList>
    </citation>
    <scope>NUCLEOTIDE SEQUENCE [LARGE SCALE GENOMIC DNA]</scope>
    <source>
        <strain evidence="4 5">ALL</strain>
    </source>
</reference>
<evidence type="ECO:0000259" key="3">
    <source>
        <dbReference type="PROSITE" id="PS00125"/>
    </source>
</evidence>
<keyword evidence="5" id="KW-1185">Reference proteome</keyword>
<dbReference type="PANTHER" id="PTHR11668:SF491">
    <property type="entry name" value="SERINE_THREONINE-PROTEIN PHOSPHATASE"/>
    <property type="match status" value="1"/>
</dbReference>
<dbReference type="Pfam" id="PF00149">
    <property type="entry name" value="Metallophos"/>
    <property type="match status" value="1"/>
</dbReference>
<feature type="domain" description="Serine/threonine specific protein phosphatases" evidence="3">
    <location>
        <begin position="129"/>
        <end position="134"/>
    </location>
</feature>
<dbReference type="EC" id="3.1.3.16" evidence="1"/>
<protein>
    <recommendedName>
        <fullName evidence="1">Serine/threonine-protein phosphatase</fullName>
        <ecNumber evidence="1">3.1.3.16</ecNumber>
    </recommendedName>
</protein>
<evidence type="ECO:0000313" key="5">
    <source>
        <dbReference type="Proteomes" id="UP000298663"/>
    </source>
</evidence>
<evidence type="ECO:0000256" key="1">
    <source>
        <dbReference type="RuleBase" id="RU004273"/>
    </source>
</evidence>
<dbReference type="STRING" id="34508.A0A4U5PEM5"/>
<feature type="compositionally biased region" description="Basic and acidic residues" evidence="2">
    <location>
        <begin position="334"/>
        <end position="347"/>
    </location>
</feature>
<dbReference type="OrthoDB" id="5840512at2759"/>
<dbReference type="GO" id="GO:0005634">
    <property type="term" value="C:nucleus"/>
    <property type="evidence" value="ECO:0007669"/>
    <property type="project" value="TreeGrafter"/>
</dbReference>
<dbReference type="PROSITE" id="PS00125">
    <property type="entry name" value="SER_THR_PHOSPHATASE"/>
    <property type="match status" value="1"/>
</dbReference>
<name>A0A4U5PEM5_STECR</name>
<dbReference type="PANTHER" id="PTHR11668">
    <property type="entry name" value="SERINE/THREONINE PROTEIN PHOSPHATASE"/>
    <property type="match status" value="1"/>
</dbReference>
<dbReference type="PRINTS" id="PR00114">
    <property type="entry name" value="STPHPHTASE"/>
</dbReference>
<sequence>MPSSQIDEPFEFDLNELLMRHSDFNKTAFPISYEPEEIVKVCRRVKAVMAEEPTLLEVSPPLVIVGDLHGQYQDLHRIFSCFSEGRVRGQQLQRFLFLGDYVDRGSNGLEVIMCLMIHKLAYPGMFNLLRGNHESALINRIYGFHDEMVQRFGSSLGEKLWNTLNETFTYFPLAALVHKKILCMHGGVGPALKSLEDIRNIERPLDDPNSNELSCALLWADPMRNSSGFTVNGVRGVSVYFGEDVVMKLCDKLKIDMIVRAHQVMQNGYSFFCQRKLVTIFSAPNYYPDKRNLGAVMKIEVDLRVGFILLQPTYKHQKGQRHFLEEFTKHNNDAEYANRIDPDRDLDQTTYEPTPTQNTTNTKSLRSKTANESGSSSSKRSK</sequence>
<proteinExistence type="inferred from homology"/>
<dbReference type="SMART" id="SM00156">
    <property type="entry name" value="PP2Ac"/>
    <property type="match status" value="1"/>
</dbReference>
<evidence type="ECO:0000313" key="4">
    <source>
        <dbReference type="EMBL" id="TKR94816.1"/>
    </source>
</evidence>
<dbReference type="EMBL" id="AZBU02000002">
    <property type="protein sequence ID" value="TKR94816.1"/>
    <property type="molecule type" value="Genomic_DNA"/>
</dbReference>
<comment type="similarity">
    <text evidence="1">Belongs to the PPP phosphatase family.</text>
</comment>
<dbReference type="InterPro" id="IPR050341">
    <property type="entry name" value="PP1_catalytic_subunit"/>
</dbReference>
<dbReference type="SUPFAM" id="SSF56300">
    <property type="entry name" value="Metallo-dependent phosphatases"/>
    <property type="match status" value="1"/>
</dbReference>
<evidence type="ECO:0000256" key="2">
    <source>
        <dbReference type="SAM" id="MobiDB-lite"/>
    </source>
</evidence>
<keyword evidence="1" id="KW-0378">Hydrolase</keyword>
<dbReference type="Proteomes" id="UP000298663">
    <property type="component" value="Unassembled WGS sequence"/>
</dbReference>
<dbReference type="InterPro" id="IPR006186">
    <property type="entry name" value="Ser/Thr-sp_prot-phosphatase"/>
</dbReference>
<feature type="compositionally biased region" description="Low complexity" evidence="2">
    <location>
        <begin position="373"/>
        <end position="382"/>
    </location>
</feature>
<feature type="compositionally biased region" description="Polar residues" evidence="2">
    <location>
        <begin position="363"/>
        <end position="372"/>
    </location>
</feature>
<dbReference type="Gene3D" id="3.60.21.10">
    <property type="match status" value="1"/>
</dbReference>
<accession>A0A4U5PEM5</accession>
<reference evidence="4 5" key="2">
    <citation type="journal article" date="2019" name="G3 (Bethesda)">
        <title>Hybrid Assembly of the Genome of the Entomopathogenic Nematode Steinernema carpocapsae Identifies the X-Chromosome.</title>
        <authorList>
            <person name="Serra L."/>
            <person name="Macchietto M."/>
            <person name="Macias-Munoz A."/>
            <person name="McGill C.J."/>
            <person name="Rodriguez I.M."/>
            <person name="Rodriguez B."/>
            <person name="Murad R."/>
            <person name="Mortazavi A."/>
        </authorList>
    </citation>
    <scope>NUCLEOTIDE SEQUENCE [LARGE SCALE GENOMIC DNA]</scope>
    <source>
        <strain evidence="4 5">ALL</strain>
    </source>
</reference>
<gene>
    <name evidence="4" type="ORF">L596_009052</name>
</gene>
<dbReference type="InterPro" id="IPR004843">
    <property type="entry name" value="Calcineurin-like_PHP"/>
</dbReference>
<dbReference type="GO" id="GO:0004722">
    <property type="term" value="F:protein serine/threonine phosphatase activity"/>
    <property type="evidence" value="ECO:0007669"/>
    <property type="project" value="UniProtKB-EC"/>
</dbReference>
<feature type="compositionally biased region" description="Low complexity" evidence="2">
    <location>
        <begin position="348"/>
        <end position="362"/>
    </location>
</feature>
<dbReference type="GO" id="GO:0005737">
    <property type="term" value="C:cytoplasm"/>
    <property type="evidence" value="ECO:0007669"/>
    <property type="project" value="TreeGrafter"/>
</dbReference>
<comment type="catalytic activity">
    <reaction evidence="1">
        <text>O-phospho-L-threonyl-[protein] + H2O = L-threonyl-[protein] + phosphate</text>
        <dbReference type="Rhea" id="RHEA:47004"/>
        <dbReference type="Rhea" id="RHEA-COMP:11060"/>
        <dbReference type="Rhea" id="RHEA-COMP:11605"/>
        <dbReference type="ChEBI" id="CHEBI:15377"/>
        <dbReference type="ChEBI" id="CHEBI:30013"/>
        <dbReference type="ChEBI" id="CHEBI:43474"/>
        <dbReference type="ChEBI" id="CHEBI:61977"/>
        <dbReference type="EC" id="3.1.3.16"/>
    </reaction>
</comment>
<comment type="caution">
    <text evidence="4">The sequence shown here is derived from an EMBL/GenBank/DDBJ whole genome shotgun (WGS) entry which is preliminary data.</text>
</comment>
<organism evidence="4 5">
    <name type="scientific">Steinernema carpocapsae</name>
    <name type="common">Entomopathogenic nematode</name>
    <dbReference type="NCBI Taxonomy" id="34508"/>
    <lineage>
        <taxon>Eukaryota</taxon>
        <taxon>Metazoa</taxon>
        <taxon>Ecdysozoa</taxon>
        <taxon>Nematoda</taxon>
        <taxon>Chromadorea</taxon>
        <taxon>Rhabditida</taxon>
        <taxon>Tylenchina</taxon>
        <taxon>Panagrolaimomorpha</taxon>
        <taxon>Strongyloidoidea</taxon>
        <taxon>Steinernematidae</taxon>
        <taxon>Steinernema</taxon>
    </lineage>
</organism>
<dbReference type="AlphaFoldDB" id="A0A4U5PEM5"/>